<evidence type="ECO:0000259" key="6">
    <source>
        <dbReference type="Pfam" id="PF00590"/>
    </source>
</evidence>
<dbReference type="KEGG" id="ome:OLMES_2759"/>
<keyword evidence="2" id="KW-0169">Cobalamin biosynthesis</keyword>
<name>A0A1Y0I9I0_9GAMM</name>
<dbReference type="InterPro" id="IPR014777">
    <property type="entry name" value="4pyrrole_Mease_sub1"/>
</dbReference>
<dbReference type="InterPro" id="IPR000878">
    <property type="entry name" value="4pyrrol_Mease"/>
</dbReference>
<dbReference type="PANTHER" id="PTHR47036:SF1">
    <property type="entry name" value="COBALT-FACTOR III C(17)-METHYLTRANSFERASE-RELATED"/>
    <property type="match status" value="1"/>
</dbReference>
<evidence type="ECO:0000256" key="5">
    <source>
        <dbReference type="ARBA" id="ARBA00022691"/>
    </source>
</evidence>
<evidence type="ECO:0000256" key="4">
    <source>
        <dbReference type="ARBA" id="ARBA00022679"/>
    </source>
</evidence>
<dbReference type="GO" id="GO:0032259">
    <property type="term" value="P:methylation"/>
    <property type="evidence" value="ECO:0007669"/>
    <property type="project" value="UniProtKB-KW"/>
</dbReference>
<organism evidence="7 8">
    <name type="scientific">Oleiphilus messinensis</name>
    <dbReference type="NCBI Taxonomy" id="141451"/>
    <lineage>
        <taxon>Bacteria</taxon>
        <taxon>Pseudomonadati</taxon>
        <taxon>Pseudomonadota</taxon>
        <taxon>Gammaproteobacteria</taxon>
        <taxon>Oceanospirillales</taxon>
        <taxon>Oleiphilaceae</taxon>
        <taxon>Oleiphilus</taxon>
    </lineage>
</organism>
<evidence type="ECO:0000256" key="3">
    <source>
        <dbReference type="ARBA" id="ARBA00022603"/>
    </source>
</evidence>
<dbReference type="InterPro" id="IPR051810">
    <property type="entry name" value="Precorrin_MeTrfase"/>
</dbReference>
<reference evidence="7 8" key="1">
    <citation type="submission" date="2017-05" db="EMBL/GenBank/DDBJ databases">
        <title>Genomic insights into alkan degradation activity of Oleiphilus messinensis.</title>
        <authorList>
            <person name="Kozyavkin S.A."/>
            <person name="Slesarev A.I."/>
            <person name="Golyshin P.N."/>
            <person name="Korzhenkov A."/>
            <person name="Golyshina O.N."/>
            <person name="Toshchakov S.V."/>
        </authorList>
    </citation>
    <scope>NUCLEOTIDE SEQUENCE [LARGE SCALE GENOMIC DNA]</scope>
    <source>
        <strain evidence="7 8">ME102</strain>
    </source>
</reference>
<comment type="pathway">
    <text evidence="1">Cofactor biosynthesis; adenosylcobalamin biosynthesis.</text>
</comment>
<keyword evidence="3 7" id="KW-0489">Methyltransferase</keyword>
<dbReference type="Gene3D" id="3.40.1010.10">
    <property type="entry name" value="Cobalt-precorrin-4 Transmethylase, Domain 1"/>
    <property type="match status" value="1"/>
</dbReference>
<protein>
    <submittedName>
        <fullName evidence="7">Precorrin-3B C17-methyltransferase region protein</fullName>
    </submittedName>
</protein>
<dbReference type="GO" id="GO:0009236">
    <property type="term" value="P:cobalamin biosynthetic process"/>
    <property type="evidence" value="ECO:0007669"/>
    <property type="project" value="UniProtKB-UniPathway"/>
</dbReference>
<dbReference type="NCBIfam" id="TIGR01466">
    <property type="entry name" value="cobJ_cbiH"/>
    <property type="match status" value="1"/>
</dbReference>
<dbReference type="RefSeq" id="WP_087461769.1">
    <property type="nucleotide sequence ID" value="NZ_CP021425.1"/>
</dbReference>
<dbReference type="Proteomes" id="UP000196027">
    <property type="component" value="Chromosome"/>
</dbReference>
<dbReference type="PANTHER" id="PTHR47036">
    <property type="entry name" value="COBALT-FACTOR III C(17)-METHYLTRANSFERASE-RELATED"/>
    <property type="match status" value="1"/>
</dbReference>
<keyword evidence="5" id="KW-0949">S-adenosyl-L-methionine</keyword>
<evidence type="ECO:0000256" key="1">
    <source>
        <dbReference type="ARBA" id="ARBA00004953"/>
    </source>
</evidence>
<dbReference type="EMBL" id="CP021425">
    <property type="protein sequence ID" value="ARU56809.1"/>
    <property type="molecule type" value="Genomic_DNA"/>
</dbReference>
<dbReference type="SUPFAM" id="SSF53790">
    <property type="entry name" value="Tetrapyrrole methylase"/>
    <property type="match status" value="1"/>
</dbReference>
<accession>A0A1Y0I9I0</accession>
<keyword evidence="8" id="KW-1185">Reference proteome</keyword>
<dbReference type="InterPro" id="IPR035996">
    <property type="entry name" value="4pyrrol_Methylase_sf"/>
</dbReference>
<sequence length="260" mass="28610">MSKTLHIVGTGPGDLTYLPPLARQAIAESDGLVAYPLYIDLIQEQDPDLITGKQRHDLPLGEEIERARLALDLAAEGQTIALISSGDIGIFAMATLVFELLDRECNPRWVDIDVQVIPGISAMQTAASKLGAPLGHDFCAISLSDLLTPWPTIETRVRAAGMGDFVVSFYNPVSRKRDWQLAKARELLLEYRPAETPVILGRNLSRKDEKTEVTTLGALDTTQVDMLTVVVIGNSESRTLTHQQKTWVYTPRGYAKKLEG</sequence>
<evidence type="ECO:0000256" key="2">
    <source>
        <dbReference type="ARBA" id="ARBA00022573"/>
    </source>
</evidence>
<evidence type="ECO:0000313" key="8">
    <source>
        <dbReference type="Proteomes" id="UP000196027"/>
    </source>
</evidence>
<keyword evidence="4 7" id="KW-0808">Transferase</keyword>
<dbReference type="Gene3D" id="3.30.950.10">
    <property type="entry name" value="Methyltransferase, Cobalt-precorrin-4 Transmethylase, Domain 2"/>
    <property type="match status" value="1"/>
</dbReference>
<proteinExistence type="predicted"/>
<gene>
    <name evidence="7" type="ORF">OLMES_2759</name>
</gene>
<evidence type="ECO:0000313" key="7">
    <source>
        <dbReference type="EMBL" id="ARU56809.1"/>
    </source>
</evidence>
<dbReference type="OrthoDB" id="9772960at2"/>
<dbReference type="UniPathway" id="UPA00148"/>
<dbReference type="Pfam" id="PF00590">
    <property type="entry name" value="TP_methylase"/>
    <property type="match status" value="1"/>
</dbReference>
<dbReference type="AlphaFoldDB" id="A0A1Y0I9I0"/>
<dbReference type="GO" id="GO:0008168">
    <property type="term" value="F:methyltransferase activity"/>
    <property type="evidence" value="ECO:0007669"/>
    <property type="project" value="UniProtKB-KW"/>
</dbReference>
<feature type="domain" description="Tetrapyrrole methylase" evidence="6">
    <location>
        <begin position="4"/>
        <end position="219"/>
    </location>
</feature>
<dbReference type="InterPro" id="IPR014776">
    <property type="entry name" value="4pyrrole_Mease_sub2"/>
</dbReference>
<dbReference type="CDD" id="cd11646">
    <property type="entry name" value="Precorrin_3B_C17_MT"/>
    <property type="match status" value="1"/>
</dbReference>
<dbReference type="InterPro" id="IPR006363">
    <property type="entry name" value="Cbl_synth_CobJ/CibH_dom"/>
</dbReference>